<evidence type="ECO:0000313" key="1">
    <source>
        <dbReference type="EMBL" id="BCJ85550.1"/>
    </source>
</evidence>
<dbReference type="KEGG" id="eff:skT53_05350"/>
<organism evidence="1 2">
    <name type="scientific">Effusibacillus dendaii</name>
    <dbReference type="NCBI Taxonomy" id="2743772"/>
    <lineage>
        <taxon>Bacteria</taxon>
        <taxon>Bacillati</taxon>
        <taxon>Bacillota</taxon>
        <taxon>Bacilli</taxon>
        <taxon>Bacillales</taxon>
        <taxon>Alicyclobacillaceae</taxon>
        <taxon>Effusibacillus</taxon>
    </lineage>
</organism>
<dbReference type="Proteomes" id="UP000593802">
    <property type="component" value="Chromosome"/>
</dbReference>
<dbReference type="Gene3D" id="1.25.10.10">
    <property type="entry name" value="Leucine-rich Repeat Variant"/>
    <property type="match status" value="1"/>
</dbReference>
<dbReference type="AlphaFoldDB" id="A0A7I8DAJ5"/>
<evidence type="ECO:0008006" key="3">
    <source>
        <dbReference type="Google" id="ProtNLM"/>
    </source>
</evidence>
<dbReference type="EMBL" id="AP023366">
    <property type="protein sequence ID" value="BCJ85550.1"/>
    <property type="molecule type" value="Genomic_DNA"/>
</dbReference>
<dbReference type="SMART" id="SM00567">
    <property type="entry name" value="EZ_HEAT"/>
    <property type="match status" value="1"/>
</dbReference>
<keyword evidence="2" id="KW-1185">Reference proteome</keyword>
<dbReference type="Pfam" id="PF13646">
    <property type="entry name" value="HEAT_2"/>
    <property type="match status" value="1"/>
</dbReference>
<dbReference type="InterPro" id="IPR004155">
    <property type="entry name" value="PBS_lyase_HEAT"/>
</dbReference>
<gene>
    <name evidence="1" type="ORF">skT53_05350</name>
</gene>
<evidence type="ECO:0000313" key="2">
    <source>
        <dbReference type="Proteomes" id="UP000593802"/>
    </source>
</evidence>
<reference evidence="1 2" key="1">
    <citation type="submission" date="2020-08" db="EMBL/GenBank/DDBJ databases">
        <title>Complete Genome Sequence of Effusibacillus dendaii Strain skT53, Isolated from Farmland soil.</title>
        <authorList>
            <person name="Konishi T."/>
            <person name="Kawasaki H."/>
        </authorList>
    </citation>
    <scope>NUCLEOTIDE SEQUENCE [LARGE SCALE GENOMIC DNA]</scope>
    <source>
        <strain evidence="2">skT53</strain>
    </source>
</reference>
<dbReference type="SUPFAM" id="SSF48371">
    <property type="entry name" value="ARM repeat"/>
    <property type="match status" value="1"/>
</dbReference>
<proteinExistence type="predicted"/>
<protein>
    <recommendedName>
        <fullName evidence="3">HEAT repeat domain-containing protein</fullName>
    </recommendedName>
</protein>
<dbReference type="InterPro" id="IPR011989">
    <property type="entry name" value="ARM-like"/>
</dbReference>
<accession>A0A7I8DAJ5</accession>
<name>A0A7I8DAJ5_9BACL</name>
<sequence length="74" mass="8452">MQEALKDPSKIVRWRAARFLYEVGDKSAIPALCAAQNDPEFEVGMQVQMAIERIENSETASENVWQRMIKNHSS</sequence>
<dbReference type="InterPro" id="IPR016024">
    <property type="entry name" value="ARM-type_fold"/>
</dbReference>